<sequence length="164" mass="18046">MTMMLYKSKLVPEFLPGLQNKTELLRKIKLLFPDFFLMSRSYIPPKDLGAMQILHSHKPRGAGGGGLQTAAHRAQISLILDSLNILKENIVLAFSQRLGFVFLARQHTFGIHGALMWVGESVNLPQGMGGGLSSTDVMAAQLKPKGKLGLVPPYTSFFQDPLEL</sequence>
<organism evidence="1 2">
    <name type="scientific">Phyllostomus discolor</name>
    <name type="common">pale spear-nosed bat</name>
    <dbReference type="NCBI Taxonomy" id="89673"/>
    <lineage>
        <taxon>Eukaryota</taxon>
        <taxon>Metazoa</taxon>
        <taxon>Chordata</taxon>
        <taxon>Craniata</taxon>
        <taxon>Vertebrata</taxon>
        <taxon>Euteleostomi</taxon>
        <taxon>Mammalia</taxon>
        <taxon>Eutheria</taxon>
        <taxon>Laurasiatheria</taxon>
        <taxon>Chiroptera</taxon>
        <taxon>Yangochiroptera</taxon>
        <taxon>Phyllostomidae</taxon>
        <taxon>Phyllostominae</taxon>
        <taxon>Phyllostomus</taxon>
    </lineage>
</organism>
<reference evidence="1 2" key="1">
    <citation type="journal article" date="2020" name="Nature">
        <title>Six reference-quality genomes reveal evolution of bat adaptations.</title>
        <authorList>
            <person name="Jebb D."/>
            <person name="Huang Z."/>
            <person name="Pippel M."/>
            <person name="Hughes G.M."/>
            <person name="Lavrichenko K."/>
            <person name="Devanna P."/>
            <person name="Winkler S."/>
            <person name="Jermiin L.S."/>
            <person name="Skirmuntt E.C."/>
            <person name="Katzourakis A."/>
            <person name="Burkitt-Gray L."/>
            <person name="Ray D.A."/>
            <person name="Sullivan K.A.M."/>
            <person name="Roscito J.G."/>
            <person name="Kirilenko B.M."/>
            <person name="Davalos L.M."/>
            <person name="Corthals A.P."/>
            <person name="Power M.L."/>
            <person name="Jones G."/>
            <person name="Ransome R.D."/>
            <person name="Dechmann D.K.N."/>
            <person name="Locatelli A.G."/>
            <person name="Puechmaille S.J."/>
            <person name="Fedrigo O."/>
            <person name="Jarvis E.D."/>
            <person name="Hiller M."/>
            <person name="Vernes S.C."/>
            <person name="Myers E.W."/>
            <person name="Teeling E.C."/>
        </authorList>
    </citation>
    <scope>NUCLEOTIDE SEQUENCE [LARGE SCALE GENOMIC DNA]</scope>
    <source>
        <strain evidence="1">Bat1K_MPI-CBG_1</strain>
    </source>
</reference>
<dbReference type="Proteomes" id="UP000664940">
    <property type="component" value="Unassembled WGS sequence"/>
</dbReference>
<evidence type="ECO:0000313" key="1">
    <source>
        <dbReference type="EMBL" id="KAF6119842.1"/>
    </source>
</evidence>
<gene>
    <name evidence="1" type="ORF">HJG60_010228</name>
</gene>
<evidence type="ECO:0000313" key="2">
    <source>
        <dbReference type="Proteomes" id="UP000664940"/>
    </source>
</evidence>
<protein>
    <submittedName>
        <fullName evidence="1">Uncharacterized protein</fullName>
    </submittedName>
</protein>
<dbReference type="EMBL" id="JABVXQ010000003">
    <property type="protein sequence ID" value="KAF6119842.1"/>
    <property type="molecule type" value="Genomic_DNA"/>
</dbReference>
<comment type="caution">
    <text evidence="1">The sequence shown here is derived from an EMBL/GenBank/DDBJ whole genome shotgun (WGS) entry which is preliminary data.</text>
</comment>
<dbReference type="AlphaFoldDB" id="A0A834EMQ6"/>
<accession>A0A834EMQ6</accession>
<name>A0A834EMQ6_9CHIR</name>
<proteinExistence type="predicted"/>